<feature type="non-terminal residue" evidence="8">
    <location>
        <position position="1"/>
    </location>
</feature>
<name>A0A059DEN5_EUCGR</name>
<feature type="region of interest" description="Disordered" evidence="6">
    <location>
        <begin position="1"/>
        <end position="44"/>
    </location>
</feature>
<dbReference type="PROSITE" id="PS50836">
    <property type="entry name" value="DOMON"/>
    <property type="match status" value="1"/>
</dbReference>
<evidence type="ECO:0000256" key="3">
    <source>
        <dbReference type="ARBA" id="ARBA00022729"/>
    </source>
</evidence>
<dbReference type="PANTHER" id="PTHR23130:SF159">
    <property type="entry name" value="OS08G0335600 PROTEIN"/>
    <property type="match status" value="1"/>
</dbReference>
<dbReference type="eggNOG" id="KOG4293">
    <property type="taxonomic scope" value="Eukaryota"/>
</dbReference>
<feature type="domain" description="DOMON" evidence="7">
    <location>
        <begin position="93"/>
        <end position="208"/>
    </location>
</feature>
<accession>A0A059DEN5</accession>
<reference evidence="8" key="1">
    <citation type="submission" date="2013-07" db="EMBL/GenBank/DDBJ databases">
        <title>The genome of Eucalyptus grandis.</title>
        <authorList>
            <person name="Schmutz J."/>
            <person name="Hayes R."/>
            <person name="Myburg A."/>
            <person name="Tuskan G."/>
            <person name="Grattapaglia D."/>
            <person name="Rokhsar D.S."/>
        </authorList>
    </citation>
    <scope>NUCLEOTIDE SEQUENCE</scope>
    <source>
        <tissue evidence="8">Leaf extractions</tissue>
    </source>
</reference>
<feature type="compositionally biased region" description="Polar residues" evidence="6">
    <location>
        <begin position="17"/>
        <end position="44"/>
    </location>
</feature>
<organism evidence="8">
    <name type="scientific">Eucalyptus grandis</name>
    <name type="common">Flooded gum</name>
    <dbReference type="NCBI Taxonomy" id="71139"/>
    <lineage>
        <taxon>Eukaryota</taxon>
        <taxon>Viridiplantae</taxon>
        <taxon>Streptophyta</taxon>
        <taxon>Embryophyta</taxon>
        <taxon>Tracheophyta</taxon>
        <taxon>Spermatophyta</taxon>
        <taxon>Magnoliopsida</taxon>
        <taxon>eudicotyledons</taxon>
        <taxon>Gunneridae</taxon>
        <taxon>Pentapetalae</taxon>
        <taxon>rosids</taxon>
        <taxon>malvids</taxon>
        <taxon>Myrtales</taxon>
        <taxon>Myrtaceae</taxon>
        <taxon>Myrtoideae</taxon>
        <taxon>Eucalypteae</taxon>
        <taxon>Eucalyptus</taxon>
    </lineage>
</organism>
<dbReference type="Gramene" id="KCW88705">
    <property type="protein sequence ID" value="KCW88705"/>
    <property type="gene ID" value="EUGRSUZ_A01058"/>
</dbReference>
<keyword evidence="4" id="KW-0249">Electron transport</keyword>
<dbReference type="PANTHER" id="PTHR23130">
    <property type="entry name" value="CYTOCHROME B561 AND DOMON DOMAIN-CONTAINING PROTEIN"/>
    <property type="match status" value="1"/>
</dbReference>
<evidence type="ECO:0000256" key="5">
    <source>
        <dbReference type="ARBA" id="ARBA00023136"/>
    </source>
</evidence>
<evidence type="ECO:0000259" key="7">
    <source>
        <dbReference type="PROSITE" id="PS50836"/>
    </source>
</evidence>
<keyword evidence="3" id="KW-0732">Signal</keyword>
<evidence type="ECO:0000256" key="2">
    <source>
        <dbReference type="ARBA" id="ARBA00022448"/>
    </source>
</evidence>
<feature type="non-terminal residue" evidence="8">
    <location>
        <position position="225"/>
    </location>
</feature>
<gene>
    <name evidence="8" type="ORF">EUGRSUZ_A01058</name>
</gene>
<evidence type="ECO:0000313" key="8">
    <source>
        <dbReference type="EMBL" id="KCW88705.1"/>
    </source>
</evidence>
<dbReference type="InParanoid" id="A0A059DEN5"/>
<dbReference type="InterPro" id="IPR045265">
    <property type="entry name" value="AIR12_DOMON"/>
</dbReference>
<dbReference type="STRING" id="71139.A0A059DEN5"/>
<dbReference type="CDD" id="cd09629">
    <property type="entry name" value="DOMON_CIL1_like"/>
    <property type="match status" value="1"/>
</dbReference>
<keyword evidence="5" id="KW-0472">Membrane</keyword>
<dbReference type="Pfam" id="PF04526">
    <property type="entry name" value="DUF568"/>
    <property type="match status" value="1"/>
</dbReference>
<evidence type="ECO:0000256" key="6">
    <source>
        <dbReference type="SAM" id="MobiDB-lite"/>
    </source>
</evidence>
<protein>
    <recommendedName>
        <fullName evidence="7">DOMON domain-containing protein</fullName>
    </recommendedName>
</protein>
<comment type="subcellular location">
    <subcellularLocation>
        <location evidence="1">Membrane</location>
    </subcellularLocation>
</comment>
<keyword evidence="2" id="KW-0813">Transport</keyword>
<dbReference type="GO" id="GO:0016020">
    <property type="term" value="C:membrane"/>
    <property type="evidence" value="ECO:0007669"/>
    <property type="project" value="UniProtKB-SubCell"/>
</dbReference>
<evidence type="ECO:0000256" key="1">
    <source>
        <dbReference type="ARBA" id="ARBA00004370"/>
    </source>
</evidence>
<proteinExistence type="predicted"/>
<dbReference type="OMA" id="LHWNYIP"/>
<sequence length="225" mass="23225">RAVSGHPLHCSRGIPPTLTTSRTPSGQSKTWSSNSTIHRTPSTQQMAGPGPVLFALCIVLCSLRMASSQAGTCANHTFSSDRAFASCTDLPVLGAHLHWTYDAASDSLHVAYRATQSPSGWIAWAINPTGTGMAGSQAIVALQNSDGTMRAYTTPVDSYSPSMAEKELSFGVSNVTAEYEGGQMAIFAVVGPLGNGTAGGVNQVWQAGDSVVGGVPQAHATSGDN</sequence>
<dbReference type="EMBL" id="KK198753">
    <property type="protein sequence ID" value="KCW88705.1"/>
    <property type="molecule type" value="Genomic_DNA"/>
</dbReference>
<dbReference type="InterPro" id="IPR005018">
    <property type="entry name" value="DOMON_domain"/>
</dbReference>
<dbReference type="AlphaFoldDB" id="A0A059DEN5"/>
<evidence type="ECO:0000256" key="4">
    <source>
        <dbReference type="ARBA" id="ARBA00022982"/>
    </source>
</evidence>